<feature type="transmembrane region" description="Helical" evidence="1">
    <location>
        <begin position="209"/>
        <end position="226"/>
    </location>
</feature>
<dbReference type="Proteomes" id="UP000005622">
    <property type="component" value="Unassembled WGS sequence"/>
</dbReference>
<keyword evidence="1" id="KW-0472">Membrane</keyword>
<feature type="transmembrane region" description="Helical" evidence="1">
    <location>
        <begin position="168"/>
        <end position="189"/>
    </location>
</feature>
<keyword evidence="1" id="KW-1133">Transmembrane helix</keyword>
<dbReference type="AlphaFoldDB" id="H8ZF87"/>
<dbReference type="EMBL" id="JH604639">
    <property type="protein sequence ID" value="EHY64639.1"/>
    <property type="molecule type" value="Genomic_DNA"/>
</dbReference>
<feature type="transmembrane region" description="Helical" evidence="1">
    <location>
        <begin position="125"/>
        <end position="147"/>
    </location>
</feature>
<organism evidence="2">
    <name type="scientific">Nematocida ausubeli (strain ATCC PRA-371 / ERTm2)</name>
    <name type="common">Nematode killer fungus</name>
    <dbReference type="NCBI Taxonomy" id="1913371"/>
    <lineage>
        <taxon>Eukaryota</taxon>
        <taxon>Fungi</taxon>
        <taxon>Fungi incertae sedis</taxon>
        <taxon>Microsporidia</taxon>
        <taxon>Nematocida</taxon>
    </lineage>
</organism>
<evidence type="ECO:0000256" key="1">
    <source>
        <dbReference type="SAM" id="Phobius"/>
    </source>
</evidence>
<sequence length="253" mass="28448">MINEKGKETRMETLIQKYFRKSALDLSHGMVFYSLGKPGSTLTMVLFQLYIPLIVLFLLLILFQLTLYSVAIRNSFVNLNINNLMHILDGVGAFLSVGMLCSALKEPVLDIFQTRHVCQNIPTSNFIKSIILRIFKVAMIVPCVYIASSISMEIISTYTLQLDKYARTLLCIVIGISGIELLSILKTILPYLNSPAGDKEKRIYTVAHFLYACFIISFLGIAVYTMRADIYNYKMILNTAAPKGLKIGLHTKA</sequence>
<dbReference type="HOGENOM" id="CLU_1098754_0_0_1"/>
<name>H8ZF87_NEMA1</name>
<feature type="transmembrane region" description="Helical" evidence="1">
    <location>
        <begin position="84"/>
        <end position="105"/>
    </location>
</feature>
<evidence type="ECO:0000313" key="2">
    <source>
        <dbReference type="EMBL" id="EHY64639.1"/>
    </source>
</evidence>
<protein>
    <submittedName>
        <fullName evidence="2">Uncharacterized protein</fullName>
    </submittedName>
</protein>
<reference evidence="2" key="1">
    <citation type="submission" date="2011-03" db="EMBL/GenBank/DDBJ databases">
        <title>The Genome Sequence of Nematocida sp1 strain ERTm2.</title>
        <authorList>
            <consortium name="The Broad Institute Genome Sequencing Platform"/>
            <consortium name="The Broad Institute Genome Sequencing Center for Infectious Disease"/>
            <person name="Cuomo C."/>
            <person name="Troemel E."/>
            <person name="Young S.K."/>
            <person name="Zeng Q."/>
            <person name="Gargeya S."/>
            <person name="Fitzgerald M."/>
            <person name="Haas B."/>
            <person name="Abouelleil A."/>
            <person name="Alvarado L."/>
            <person name="Arachchi H.M."/>
            <person name="Berlin A."/>
            <person name="Brown A."/>
            <person name="Chapman S.B."/>
            <person name="Chen Z."/>
            <person name="Dunbar C."/>
            <person name="Freedman E."/>
            <person name="Gearin G."/>
            <person name="Gellesch M."/>
            <person name="Goldberg J."/>
            <person name="Griggs A."/>
            <person name="Gujja S."/>
            <person name="Heilman E.R."/>
            <person name="Heiman D."/>
            <person name="Howarth C."/>
            <person name="Larson L."/>
            <person name="Lui A."/>
            <person name="MacDonald P.J.P."/>
            <person name="Mehta T."/>
            <person name="Montmayeur A."/>
            <person name="Murphy C."/>
            <person name="Neiman D."/>
            <person name="Pearson M."/>
            <person name="Priest M."/>
            <person name="Roberts A."/>
            <person name="Saif S."/>
            <person name="Shea T."/>
            <person name="Shenoy N."/>
            <person name="Sisk P."/>
            <person name="Stolte C."/>
            <person name="Sykes S."/>
            <person name="White J."/>
            <person name="Yandava C."/>
            <person name="Wortman J."/>
            <person name="Nusbaum C."/>
            <person name="Birren B."/>
        </authorList>
    </citation>
    <scope>NUCLEOTIDE SEQUENCE</scope>
    <source>
        <strain evidence="2">ERTm2</strain>
    </source>
</reference>
<proteinExistence type="predicted"/>
<gene>
    <name evidence="2" type="ORF">NERG_02258</name>
</gene>
<feature type="transmembrane region" description="Helical" evidence="1">
    <location>
        <begin position="49"/>
        <end position="72"/>
    </location>
</feature>
<keyword evidence="1" id="KW-0812">Transmembrane</keyword>
<accession>H8ZF87</accession>